<comment type="similarity">
    <text evidence="10">Belongs to the WD repeat SEC12 family.</text>
</comment>
<dbReference type="OMA" id="EPQLAIF"/>
<keyword evidence="6" id="KW-0931">ER-Golgi transport</keyword>
<evidence type="ECO:0000313" key="12">
    <source>
        <dbReference type="EMBL" id="UJO19494.1"/>
    </source>
</evidence>
<evidence type="ECO:0000256" key="5">
    <source>
        <dbReference type="ARBA" id="ARBA00022824"/>
    </source>
</evidence>
<dbReference type="InterPro" id="IPR045260">
    <property type="entry name" value="Sec12-like"/>
</dbReference>
<proteinExistence type="inferred from homology"/>
<dbReference type="OrthoDB" id="16538at2759"/>
<keyword evidence="8 10" id="KW-1133">Transmembrane helix</keyword>
<feature type="region of interest" description="Disordered" evidence="11">
    <location>
        <begin position="114"/>
        <end position="175"/>
    </location>
</feature>
<evidence type="ECO:0000256" key="11">
    <source>
        <dbReference type="SAM" id="MobiDB-lite"/>
    </source>
</evidence>
<protein>
    <recommendedName>
        <fullName evidence="10">Guanine nucleotide-exchange factor SEC12</fullName>
    </recommendedName>
</protein>
<dbReference type="PANTHER" id="PTHR23284:SF0">
    <property type="entry name" value="PROLACTIN REGULATORY ELEMENT-BINDING PROTEIN"/>
    <property type="match status" value="1"/>
</dbReference>
<dbReference type="AlphaFoldDB" id="A0A9Q8UR71"/>
<feature type="region of interest" description="Disordered" evidence="11">
    <location>
        <begin position="256"/>
        <end position="276"/>
    </location>
</feature>
<dbReference type="GO" id="GO:0003400">
    <property type="term" value="P:regulation of COPII vesicle coating"/>
    <property type="evidence" value="ECO:0007669"/>
    <property type="project" value="UniProtKB-UniRule"/>
</dbReference>
<evidence type="ECO:0000256" key="9">
    <source>
        <dbReference type="ARBA" id="ARBA00023136"/>
    </source>
</evidence>
<keyword evidence="4 10" id="KW-0677">Repeat</keyword>
<evidence type="ECO:0000256" key="3">
    <source>
        <dbReference type="ARBA" id="ARBA00022692"/>
    </source>
</evidence>
<dbReference type="PANTHER" id="PTHR23284">
    <property type="entry name" value="PROLACTIN REGULATORY ELEMENT BINDING PROTEIN"/>
    <property type="match status" value="1"/>
</dbReference>
<dbReference type="GO" id="GO:0006888">
    <property type="term" value="P:endoplasmic reticulum to Golgi vesicle-mediated transport"/>
    <property type="evidence" value="ECO:0007669"/>
    <property type="project" value="UniProtKB-UniRule"/>
</dbReference>
<feature type="transmembrane region" description="Helical" evidence="10">
    <location>
        <begin position="469"/>
        <end position="490"/>
    </location>
</feature>
<evidence type="ECO:0000256" key="10">
    <source>
        <dbReference type="RuleBase" id="RU369019"/>
    </source>
</evidence>
<evidence type="ECO:0000256" key="2">
    <source>
        <dbReference type="ARBA" id="ARBA00022574"/>
    </source>
</evidence>
<dbReference type="Proteomes" id="UP000756132">
    <property type="component" value="Chromosome 6"/>
</dbReference>
<reference evidence="12" key="2">
    <citation type="journal article" date="2022" name="Microb. Genom.">
        <title>A chromosome-scale genome assembly of the tomato pathogen Cladosporium fulvum reveals a compartmentalized genome architecture and the presence of a dispensable chromosome.</title>
        <authorList>
            <person name="Zaccaron A.Z."/>
            <person name="Chen L.H."/>
            <person name="Samaras A."/>
            <person name="Stergiopoulos I."/>
        </authorList>
    </citation>
    <scope>NUCLEOTIDE SEQUENCE</scope>
    <source>
        <strain evidence="12">Race5_Kim</strain>
    </source>
</reference>
<keyword evidence="1 10" id="KW-0813">Transport</keyword>
<dbReference type="EMBL" id="CP090168">
    <property type="protein sequence ID" value="UJO19494.1"/>
    <property type="molecule type" value="Genomic_DNA"/>
</dbReference>
<evidence type="ECO:0000256" key="6">
    <source>
        <dbReference type="ARBA" id="ARBA00022892"/>
    </source>
</evidence>
<keyword evidence="3 10" id="KW-0812">Transmembrane</keyword>
<reference evidence="12" key="1">
    <citation type="submission" date="2021-12" db="EMBL/GenBank/DDBJ databases">
        <authorList>
            <person name="Zaccaron A."/>
            <person name="Stergiopoulos I."/>
        </authorList>
    </citation>
    <scope>NUCLEOTIDE SEQUENCE</scope>
    <source>
        <strain evidence="12">Race5_Kim</strain>
    </source>
</reference>
<dbReference type="RefSeq" id="XP_047763860.1">
    <property type="nucleotide sequence ID" value="XM_047905959.1"/>
</dbReference>
<comment type="function">
    <text evidence="10">Guanine nucleotide-exchange factor (GEF) required for the formation or budding of transport vesicles from the ER.</text>
</comment>
<dbReference type="GO" id="GO:0005085">
    <property type="term" value="F:guanyl-nucleotide exchange factor activity"/>
    <property type="evidence" value="ECO:0007669"/>
    <property type="project" value="InterPro"/>
</dbReference>
<dbReference type="GeneID" id="71986689"/>
<dbReference type="SUPFAM" id="SSF50998">
    <property type="entry name" value="Quinoprotein alcohol dehydrogenase-like"/>
    <property type="match status" value="1"/>
</dbReference>
<evidence type="ECO:0000256" key="4">
    <source>
        <dbReference type="ARBA" id="ARBA00022737"/>
    </source>
</evidence>
<gene>
    <name evidence="12" type="ORF">CLAFUR5_06811</name>
</gene>
<accession>A0A9Q8UR71</accession>
<evidence type="ECO:0000256" key="7">
    <source>
        <dbReference type="ARBA" id="ARBA00022927"/>
    </source>
</evidence>
<dbReference type="GO" id="GO:0000139">
    <property type="term" value="C:Golgi membrane"/>
    <property type="evidence" value="ECO:0007669"/>
    <property type="project" value="UniProtKB-SubCell"/>
</dbReference>
<dbReference type="GO" id="GO:0005789">
    <property type="term" value="C:endoplasmic reticulum membrane"/>
    <property type="evidence" value="ECO:0007669"/>
    <property type="project" value="UniProtKB-SubCell"/>
</dbReference>
<keyword evidence="13" id="KW-1185">Reference proteome</keyword>
<evidence type="ECO:0000313" key="13">
    <source>
        <dbReference type="Proteomes" id="UP000756132"/>
    </source>
</evidence>
<dbReference type="KEGG" id="ffu:CLAFUR5_06811"/>
<comment type="subcellular location">
    <subcellularLocation>
        <location evidence="10">Endoplasmic reticulum membrane</location>
        <topology evidence="10">Single-pass type II membrane protein</topology>
    </subcellularLocation>
    <subcellularLocation>
        <location evidence="10">Golgi apparatus membrane</location>
        <topology evidence="10">Single-pass type II membrane protein</topology>
    </subcellularLocation>
</comment>
<dbReference type="Gene3D" id="2.130.10.10">
    <property type="entry name" value="YVTN repeat-like/Quinoprotein amine dehydrogenase"/>
    <property type="match status" value="1"/>
</dbReference>
<keyword evidence="7 10" id="KW-0653">Protein transport</keyword>
<keyword evidence="5 10" id="KW-0256">Endoplasmic reticulum</keyword>
<dbReference type="InterPro" id="IPR015943">
    <property type="entry name" value="WD40/YVTN_repeat-like_dom_sf"/>
</dbReference>
<dbReference type="InterPro" id="IPR011047">
    <property type="entry name" value="Quinoprotein_ADH-like_sf"/>
</dbReference>
<dbReference type="GO" id="GO:0015031">
    <property type="term" value="P:protein transport"/>
    <property type="evidence" value="ECO:0007669"/>
    <property type="project" value="UniProtKB-KW"/>
</dbReference>
<evidence type="ECO:0000256" key="8">
    <source>
        <dbReference type="ARBA" id="ARBA00022989"/>
    </source>
</evidence>
<evidence type="ECO:0000256" key="1">
    <source>
        <dbReference type="ARBA" id="ARBA00022448"/>
    </source>
</evidence>
<keyword evidence="2 10" id="KW-0853">WD repeat</keyword>
<organism evidence="12 13">
    <name type="scientific">Passalora fulva</name>
    <name type="common">Tomato leaf mold</name>
    <name type="synonym">Cladosporium fulvum</name>
    <dbReference type="NCBI Taxonomy" id="5499"/>
    <lineage>
        <taxon>Eukaryota</taxon>
        <taxon>Fungi</taxon>
        <taxon>Dikarya</taxon>
        <taxon>Ascomycota</taxon>
        <taxon>Pezizomycotina</taxon>
        <taxon>Dothideomycetes</taxon>
        <taxon>Dothideomycetidae</taxon>
        <taxon>Mycosphaerellales</taxon>
        <taxon>Mycosphaerellaceae</taxon>
        <taxon>Fulvia</taxon>
    </lineage>
</organism>
<name>A0A9Q8UR71_PASFU</name>
<keyword evidence="9 10" id="KW-0472">Membrane</keyword>
<sequence length="649" mass="71924">MPPMMNSNVSYAKHTLPYPIYSAEFDPYNRGYLLVAGGGGESKTGIPNQITLLDVDNRACIETAAEIDLSREEDSPQSIASLATKNGLITYVGINSPQNEQDQGTNEHFRAIEITYPPRKRQKTDSSSGDEKATLQKLGKGSIFKSAKGPRQEKYQRLTRLSPAASPRQNDRPSRRIGAIASSLGKQNEVVVFDATVSIPRQPDILTRIDLPDKQEAADLDIANTDEDEFSIAYCDNYDLYEQTFKYDFDKKKVEKRPNGPRRVHQMPHGDNFQKAGSRSKFRCLRFLNSQNLVTVVNKPGKSGAELRIFHLYPTGPALHMGEKKLPSRIKQANSLDVCALDADQNGNQQFIIAVAGQDNSIEVYTVDYQAATETFSSIRGFLTLRDVHKQVITKVVWALFHSPTRAHDQPTTGSDGQPIKREHPGPQYVRLASTSIGNTVVIDTFPLQPLEPKKGDSRYVLSHPNDRYFWTGAYILVISVVVLVTAFLLTAFSSGFVETDVGPFSFLPQGVKDFLDMPAGAAYNRAGYSKITPDVPAASTAPNLRSAIAEHHASPEDAQATAVVIRDVPEGDGLEVHVHPEKDKYLEKDVHAKHWHELEEHEKAFWKEKLIKAGQWVEGEGESILKGVLWSTYAGLVGQAGQAVLREL</sequence>